<dbReference type="InterPro" id="IPR013426">
    <property type="entry name" value="EpsH-like"/>
</dbReference>
<sequence>MSDSSTLDAPVAARPAASWPAALLLLGLGLAALGVLFAGEIVAAVRVWDASATYNHCWLVLPIAGWLAWTRRDRLIGLILQPMPQAALLALPAGLAWLAADRLGIMEGRQFAALGMVWILMLAVLGWRICRAMATALLYLVFLVPFGTFAVPTLQGITASLVGIGLQFTGVPHYIDSLVIETPAGNFLVAEACAGLRFLIATLAFGALYAFVMFRSPGRRLVVMALALAVPIIANGLRALGIVLLGQYFGSAEAAAADHILYGWIFFSIVLLLLILAGLPFRQDGAPETPRPLPIGLVPPRPMALAGAAALVVGLAAAGPTAGLVLQQSGARTPHRTALPLAMPAGCEPGPAEDLHCDGLIVTAQIVAFPARMTWSAVSAERSRLVGTEDTDILFTVRVPGSIWQARQSREAGTTVAVATWLNGRPAAGGLRSRAEQAWNSLGGGQGAPVLVVLTVRPEQPTLLDSPRQRQLLESLLLADGTAVATRAAALSANGSSMMQD</sequence>
<feature type="transmembrane region" description="Helical" evidence="8">
    <location>
        <begin position="76"/>
        <end position="99"/>
    </location>
</feature>
<dbReference type="RefSeq" id="WP_305106781.1">
    <property type="nucleotide sequence ID" value="NZ_JAUTWS010000037.1"/>
</dbReference>
<comment type="subcellular location">
    <subcellularLocation>
        <location evidence="1">Cell membrane</location>
        <topology evidence="1">Multi-pass membrane protein</topology>
    </subcellularLocation>
</comment>
<evidence type="ECO:0000256" key="3">
    <source>
        <dbReference type="ARBA" id="ARBA00022670"/>
    </source>
</evidence>
<dbReference type="EC" id="3.4.22.-" evidence="9"/>
<keyword evidence="5 9" id="KW-0378">Hydrolase</keyword>
<evidence type="ECO:0000256" key="4">
    <source>
        <dbReference type="ARBA" id="ARBA00022692"/>
    </source>
</evidence>
<dbReference type="NCBIfam" id="TIGR03109">
    <property type="entry name" value="exosort_XrtA"/>
    <property type="match status" value="1"/>
</dbReference>
<keyword evidence="7 8" id="KW-0472">Membrane</keyword>
<dbReference type="InterPro" id="IPR026392">
    <property type="entry name" value="Exo/Archaeosortase_dom"/>
</dbReference>
<name>A0ABT9E6W7_9PROT</name>
<dbReference type="NCBIfam" id="TIGR04178">
    <property type="entry name" value="exo_archaeo"/>
    <property type="match status" value="1"/>
</dbReference>
<evidence type="ECO:0000313" key="10">
    <source>
        <dbReference type="Proteomes" id="UP001243009"/>
    </source>
</evidence>
<proteinExistence type="predicted"/>
<keyword evidence="3" id="KW-0645">Protease</keyword>
<organism evidence="9 10">
    <name type="scientific">Paracraurococcus lichenis</name>
    <dbReference type="NCBI Taxonomy" id="3064888"/>
    <lineage>
        <taxon>Bacteria</taxon>
        <taxon>Pseudomonadati</taxon>
        <taxon>Pseudomonadota</taxon>
        <taxon>Alphaproteobacteria</taxon>
        <taxon>Acetobacterales</taxon>
        <taxon>Roseomonadaceae</taxon>
        <taxon>Paracraurococcus</taxon>
    </lineage>
</organism>
<accession>A0ABT9E6W7</accession>
<dbReference type="Pfam" id="PF09721">
    <property type="entry name" value="Exosortase_EpsH"/>
    <property type="match status" value="1"/>
</dbReference>
<evidence type="ECO:0000256" key="2">
    <source>
        <dbReference type="ARBA" id="ARBA00022475"/>
    </source>
</evidence>
<keyword evidence="4 8" id="KW-0812">Transmembrane</keyword>
<feature type="transmembrane region" description="Helical" evidence="8">
    <location>
        <begin position="261"/>
        <end position="281"/>
    </location>
</feature>
<dbReference type="Proteomes" id="UP001243009">
    <property type="component" value="Unassembled WGS sequence"/>
</dbReference>
<keyword evidence="2" id="KW-1003">Cell membrane</keyword>
<feature type="transmembrane region" description="Helical" evidence="8">
    <location>
        <begin position="188"/>
        <end position="214"/>
    </location>
</feature>
<evidence type="ECO:0000313" key="9">
    <source>
        <dbReference type="EMBL" id="MDO9711925.1"/>
    </source>
</evidence>
<evidence type="ECO:0000256" key="1">
    <source>
        <dbReference type="ARBA" id="ARBA00004651"/>
    </source>
</evidence>
<feature type="transmembrane region" description="Helical" evidence="8">
    <location>
        <begin position="302"/>
        <end position="326"/>
    </location>
</feature>
<comment type="caution">
    <text evidence="9">The sequence shown here is derived from an EMBL/GenBank/DDBJ whole genome shotgun (WGS) entry which is preliminary data.</text>
</comment>
<feature type="transmembrane region" description="Helical" evidence="8">
    <location>
        <begin position="21"/>
        <end position="45"/>
    </location>
</feature>
<evidence type="ECO:0000256" key="7">
    <source>
        <dbReference type="ARBA" id="ARBA00023136"/>
    </source>
</evidence>
<dbReference type="InterPro" id="IPR017540">
    <property type="entry name" value="Exosortase-1"/>
</dbReference>
<keyword evidence="10" id="KW-1185">Reference proteome</keyword>
<evidence type="ECO:0000256" key="5">
    <source>
        <dbReference type="ARBA" id="ARBA00022801"/>
    </source>
</evidence>
<reference evidence="9 10" key="1">
    <citation type="submission" date="2023-08" db="EMBL/GenBank/DDBJ databases">
        <title>The draft genome sequence of Paracraurococcus sp. LOR1-02.</title>
        <authorList>
            <person name="Kingkaew E."/>
            <person name="Tanasupawat S."/>
        </authorList>
    </citation>
    <scope>NUCLEOTIDE SEQUENCE [LARGE SCALE GENOMIC DNA]</scope>
    <source>
        <strain evidence="9 10">LOR1-02</strain>
    </source>
</reference>
<feature type="transmembrane region" description="Helical" evidence="8">
    <location>
        <begin position="51"/>
        <end position="69"/>
    </location>
</feature>
<feature type="transmembrane region" description="Helical" evidence="8">
    <location>
        <begin position="111"/>
        <end position="130"/>
    </location>
</feature>
<dbReference type="EMBL" id="JAUTWS010000037">
    <property type="protein sequence ID" value="MDO9711925.1"/>
    <property type="molecule type" value="Genomic_DNA"/>
</dbReference>
<gene>
    <name evidence="9" type="primary">xrt</name>
    <name evidence="9" type="ORF">Q7A36_26520</name>
</gene>
<keyword evidence="6 8" id="KW-1133">Transmembrane helix</keyword>
<dbReference type="NCBIfam" id="TIGR02602">
    <property type="entry name" value="8TM_EpsH"/>
    <property type="match status" value="1"/>
</dbReference>
<dbReference type="GO" id="GO:0016787">
    <property type="term" value="F:hydrolase activity"/>
    <property type="evidence" value="ECO:0007669"/>
    <property type="project" value="UniProtKB-KW"/>
</dbReference>
<dbReference type="InterPro" id="IPR019127">
    <property type="entry name" value="Exosortase"/>
</dbReference>
<evidence type="ECO:0000256" key="6">
    <source>
        <dbReference type="ARBA" id="ARBA00022989"/>
    </source>
</evidence>
<feature type="transmembrane region" description="Helical" evidence="8">
    <location>
        <begin position="137"/>
        <end position="168"/>
    </location>
</feature>
<feature type="transmembrane region" description="Helical" evidence="8">
    <location>
        <begin position="221"/>
        <end position="249"/>
    </location>
</feature>
<evidence type="ECO:0000256" key="8">
    <source>
        <dbReference type="SAM" id="Phobius"/>
    </source>
</evidence>
<protein>
    <submittedName>
        <fullName evidence="9">Exosortase</fullName>
        <ecNumber evidence="9">3.4.22.-</ecNumber>
    </submittedName>
</protein>